<evidence type="ECO:0000313" key="1">
    <source>
        <dbReference type="EMBL" id="QOQ75673.1"/>
    </source>
</evidence>
<accession>A0A7M1KHE5</accession>
<evidence type="ECO:0000313" key="2">
    <source>
        <dbReference type="Proteomes" id="UP000594923"/>
    </source>
</evidence>
<name>A0A7M1KHE5_9PSED</name>
<proteinExistence type="predicted"/>
<dbReference type="RefSeq" id="WP_197626939.1">
    <property type="nucleotide sequence ID" value="NZ_CP063073.1"/>
</dbReference>
<gene>
    <name evidence="1" type="ORF">IMF22_00920</name>
</gene>
<organism evidence="1 2">
    <name type="scientific">Pseudomonas poae</name>
    <dbReference type="NCBI Taxonomy" id="200451"/>
    <lineage>
        <taxon>Bacteria</taxon>
        <taxon>Pseudomonadati</taxon>
        <taxon>Pseudomonadota</taxon>
        <taxon>Gammaproteobacteria</taxon>
        <taxon>Pseudomonadales</taxon>
        <taxon>Pseudomonadaceae</taxon>
        <taxon>Pseudomonas</taxon>
    </lineage>
</organism>
<reference evidence="1 2" key="1">
    <citation type="submission" date="2020-10" db="EMBL/GenBank/DDBJ databases">
        <title>High quality whole genome sequence of Pseudomonas poae PMA22.</title>
        <authorList>
            <person name="Hernandez J.G."/>
            <person name="Rodriguez P."/>
            <person name="Cuevas C."/>
            <person name="de la Calle F."/>
            <person name="Galan B."/>
            <person name="Garcia J.L."/>
        </authorList>
    </citation>
    <scope>NUCLEOTIDE SEQUENCE [LARGE SCALE GENOMIC DNA]</scope>
    <source>
        <strain evidence="1 2">PMA22</strain>
    </source>
</reference>
<dbReference type="Proteomes" id="UP000594923">
    <property type="component" value="Chromosome"/>
</dbReference>
<sequence>MAESPVVTKLQGTVKSFKRTPLGTVGEISISIAPNGGGANISFNEQDFGFTCKVGDSVTYARVATSEYTFFTLNCNI</sequence>
<dbReference type="EMBL" id="CP063073">
    <property type="protein sequence ID" value="QOQ75673.1"/>
    <property type="molecule type" value="Genomic_DNA"/>
</dbReference>
<protein>
    <submittedName>
        <fullName evidence="1">Uncharacterized protein</fullName>
    </submittedName>
</protein>
<dbReference type="AlphaFoldDB" id="A0A7M1KHE5"/>